<evidence type="ECO:0000256" key="1">
    <source>
        <dbReference type="ARBA" id="ARBA00022884"/>
    </source>
</evidence>
<comment type="caution">
    <text evidence="4">The sequence shown here is derived from an EMBL/GenBank/DDBJ whole genome shotgun (WGS) entry which is preliminary data.</text>
</comment>
<dbReference type="Pfam" id="PF05383">
    <property type="entry name" value="La"/>
    <property type="match status" value="1"/>
</dbReference>
<accession>A0AA40I9S3</accession>
<dbReference type="AlphaFoldDB" id="A0AA40I9S3"/>
<evidence type="ECO:0000313" key="5">
    <source>
        <dbReference type="Proteomes" id="UP001177744"/>
    </source>
</evidence>
<dbReference type="GO" id="GO:0006396">
    <property type="term" value="P:RNA processing"/>
    <property type="evidence" value="ECO:0007669"/>
    <property type="project" value="InterPro"/>
</dbReference>
<dbReference type="InterPro" id="IPR006630">
    <property type="entry name" value="La_HTH"/>
</dbReference>
<gene>
    <name evidence="4" type="ORF">QTO34_007948</name>
</gene>
<dbReference type="PROSITE" id="PS50961">
    <property type="entry name" value="HTH_LA"/>
    <property type="match status" value="1"/>
</dbReference>
<dbReference type="Proteomes" id="UP001177744">
    <property type="component" value="Unassembled WGS sequence"/>
</dbReference>
<organism evidence="4 5">
    <name type="scientific">Cnephaeus nilssonii</name>
    <name type="common">Northern bat</name>
    <name type="synonym">Eptesicus nilssonii</name>
    <dbReference type="NCBI Taxonomy" id="3371016"/>
    <lineage>
        <taxon>Eukaryota</taxon>
        <taxon>Metazoa</taxon>
        <taxon>Chordata</taxon>
        <taxon>Craniata</taxon>
        <taxon>Vertebrata</taxon>
        <taxon>Euteleostomi</taxon>
        <taxon>Mammalia</taxon>
        <taxon>Eutheria</taxon>
        <taxon>Laurasiatheria</taxon>
        <taxon>Chiroptera</taxon>
        <taxon>Yangochiroptera</taxon>
        <taxon>Vespertilionidae</taxon>
        <taxon>Cnephaeus</taxon>
    </lineage>
</organism>
<keyword evidence="1 2" id="KW-0694">RNA-binding</keyword>
<dbReference type="GO" id="GO:0005634">
    <property type="term" value="C:nucleus"/>
    <property type="evidence" value="ECO:0007669"/>
    <property type="project" value="InterPro"/>
</dbReference>
<name>A0AA40I9S3_CNENI</name>
<dbReference type="SUPFAM" id="SSF46785">
    <property type="entry name" value="Winged helix' DNA-binding domain"/>
    <property type="match status" value="1"/>
</dbReference>
<proteinExistence type="predicted"/>
<dbReference type="GO" id="GO:1990904">
    <property type="term" value="C:ribonucleoprotein complex"/>
    <property type="evidence" value="ECO:0007669"/>
    <property type="project" value="InterPro"/>
</dbReference>
<reference evidence="4" key="1">
    <citation type="submission" date="2023-06" db="EMBL/GenBank/DDBJ databases">
        <title>Reference genome for the Northern bat (Eptesicus nilssonii), a most northern bat species.</title>
        <authorList>
            <person name="Laine V.N."/>
            <person name="Pulliainen A.T."/>
            <person name="Lilley T.M."/>
        </authorList>
    </citation>
    <scope>NUCLEOTIDE SEQUENCE</scope>
    <source>
        <strain evidence="4">BLF_Eptnil</strain>
        <tissue evidence="4">Kidney</tissue>
    </source>
</reference>
<evidence type="ECO:0000259" key="3">
    <source>
        <dbReference type="PROSITE" id="PS50961"/>
    </source>
</evidence>
<protein>
    <recommendedName>
        <fullName evidence="3">HTH La-type RNA-binding domain-containing protein</fullName>
    </recommendedName>
</protein>
<dbReference type="Gene3D" id="1.10.10.10">
    <property type="entry name" value="Winged helix-like DNA-binding domain superfamily/Winged helix DNA-binding domain"/>
    <property type="match status" value="1"/>
</dbReference>
<dbReference type="EMBL" id="JAULJE010000002">
    <property type="protein sequence ID" value="KAK1345491.1"/>
    <property type="molecule type" value="Genomic_DNA"/>
</dbReference>
<dbReference type="InterPro" id="IPR036388">
    <property type="entry name" value="WH-like_DNA-bd_sf"/>
</dbReference>
<feature type="domain" description="HTH La-type RNA-binding" evidence="3">
    <location>
        <begin position="2"/>
        <end position="93"/>
    </location>
</feature>
<evidence type="ECO:0000313" key="4">
    <source>
        <dbReference type="EMBL" id="KAK1345491.1"/>
    </source>
</evidence>
<dbReference type="GO" id="GO:0003723">
    <property type="term" value="F:RNA binding"/>
    <property type="evidence" value="ECO:0007669"/>
    <property type="project" value="UniProtKB-UniRule"/>
</dbReference>
<dbReference type="SMART" id="SM00715">
    <property type="entry name" value="LA"/>
    <property type="match status" value="1"/>
</dbReference>
<dbReference type="PRINTS" id="PR00302">
    <property type="entry name" value="LUPUSLA"/>
</dbReference>
<evidence type="ECO:0000256" key="2">
    <source>
        <dbReference type="PROSITE-ProRule" id="PRU00332"/>
    </source>
</evidence>
<keyword evidence="5" id="KW-1185">Reference proteome</keyword>
<dbReference type="InterPro" id="IPR036390">
    <property type="entry name" value="WH_DNA-bd_sf"/>
</dbReference>
<sequence>MDENTAALEANTCHKVKPHFGDFNFPQDRFLKEQIKLDESWVPLELMIKFNSIESAKKFVENPAQKYKHTDLLVLFEEDYFAIMIILPNNRQICKLTVPSLCP</sequence>
<dbReference type="InterPro" id="IPR002344">
    <property type="entry name" value="Lupus_La"/>
</dbReference>